<dbReference type="PANTHER" id="PTHR42695:SF5">
    <property type="entry name" value="GLUTAMINE AMIDOTRANSFERASE YLR126C-RELATED"/>
    <property type="match status" value="1"/>
</dbReference>
<name>A0A101H114_9BACT</name>
<dbReference type="AlphaFoldDB" id="A0A101H114"/>
<dbReference type="Proteomes" id="UP000054260">
    <property type="component" value="Unassembled WGS sequence"/>
</dbReference>
<accession>A0A101H114</accession>
<proteinExistence type="predicted"/>
<dbReference type="Pfam" id="PF00117">
    <property type="entry name" value="GATase"/>
    <property type="match status" value="1"/>
</dbReference>
<dbReference type="EMBL" id="LGGH01000075">
    <property type="protein sequence ID" value="KUK67725.1"/>
    <property type="molecule type" value="Genomic_DNA"/>
</dbReference>
<organism evidence="2 3">
    <name type="scientific">Mesotoga infera</name>
    <dbReference type="NCBI Taxonomy" id="1236046"/>
    <lineage>
        <taxon>Bacteria</taxon>
        <taxon>Thermotogati</taxon>
        <taxon>Thermotogota</taxon>
        <taxon>Thermotogae</taxon>
        <taxon>Kosmotogales</taxon>
        <taxon>Kosmotogaceae</taxon>
        <taxon>Mesotoga</taxon>
    </lineage>
</organism>
<feature type="domain" description="Glutamine amidotransferase" evidence="1">
    <location>
        <begin position="42"/>
        <end position="174"/>
    </location>
</feature>
<gene>
    <name evidence="2" type="ORF">XD86_0639</name>
</gene>
<evidence type="ECO:0000259" key="1">
    <source>
        <dbReference type="Pfam" id="PF00117"/>
    </source>
</evidence>
<evidence type="ECO:0000313" key="3">
    <source>
        <dbReference type="Proteomes" id="UP000054260"/>
    </source>
</evidence>
<dbReference type="InterPro" id="IPR017926">
    <property type="entry name" value="GATASE"/>
</dbReference>
<dbReference type="InterPro" id="IPR044992">
    <property type="entry name" value="ChyE-like"/>
</dbReference>
<dbReference type="SUPFAM" id="SSF52317">
    <property type="entry name" value="Class I glutamine amidotransferase-like"/>
    <property type="match status" value="1"/>
</dbReference>
<dbReference type="Gene3D" id="3.40.50.880">
    <property type="match status" value="1"/>
</dbReference>
<dbReference type="InterPro" id="IPR029062">
    <property type="entry name" value="Class_I_gatase-like"/>
</dbReference>
<dbReference type="GO" id="GO:0005829">
    <property type="term" value="C:cytosol"/>
    <property type="evidence" value="ECO:0007669"/>
    <property type="project" value="TreeGrafter"/>
</dbReference>
<sequence length="195" mass="21872">MICILVNDIDFETAVSPVERALEMLDVKFRTWKTFLKGFPEDKFRCDGLILTGGFSMSEYFEGVAPLWGAAYVKRFPGPVLGICLGMQILARLSEESLVVSRELGVSKIRLDNSCELFSGMKCEVEAYQRHNYGLPYVPYGYDQIAWGDATFIQGIASQDGTRFGVQFHPEETALGSEEELIGIFSNFSRIVCSY</sequence>
<protein>
    <submittedName>
        <fullName evidence="2">GMP synthase family protein</fullName>
    </submittedName>
</protein>
<dbReference type="PATRIC" id="fig|1236046.6.peg.767"/>
<dbReference type="PANTHER" id="PTHR42695">
    <property type="entry name" value="GLUTAMINE AMIDOTRANSFERASE YLR126C-RELATED"/>
    <property type="match status" value="1"/>
</dbReference>
<evidence type="ECO:0000313" key="2">
    <source>
        <dbReference type="EMBL" id="KUK67725.1"/>
    </source>
</evidence>
<comment type="caution">
    <text evidence="2">The sequence shown here is derived from an EMBL/GenBank/DDBJ whole genome shotgun (WGS) entry which is preliminary data.</text>
</comment>
<reference evidence="3" key="1">
    <citation type="journal article" date="2015" name="MBio">
        <title>Genome-Resolved Metagenomic Analysis Reveals Roles for Candidate Phyla and Other Microbial Community Members in Biogeochemical Transformations in Oil Reservoirs.</title>
        <authorList>
            <person name="Hu P."/>
            <person name="Tom L."/>
            <person name="Singh A."/>
            <person name="Thomas B.C."/>
            <person name="Baker B.J."/>
            <person name="Piceno Y.M."/>
            <person name="Andersen G.L."/>
            <person name="Banfield J.F."/>
        </authorList>
    </citation>
    <scope>NUCLEOTIDE SEQUENCE [LARGE SCALE GENOMIC DNA]</scope>
</reference>
<dbReference type="PROSITE" id="PS51273">
    <property type="entry name" value="GATASE_TYPE_1"/>
    <property type="match status" value="1"/>
</dbReference>